<evidence type="ECO:0000313" key="3">
    <source>
        <dbReference type="Proteomes" id="UP000298781"/>
    </source>
</evidence>
<dbReference type="AlphaFoldDB" id="A0A4D7AZV2"/>
<evidence type="ECO:0000313" key="2">
    <source>
        <dbReference type="EMBL" id="QCI66879.1"/>
    </source>
</evidence>
<dbReference type="Proteomes" id="UP000298781">
    <property type="component" value="Chromosome"/>
</dbReference>
<keyword evidence="3" id="KW-1185">Reference proteome</keyword>
<dbReference type="KEGG" id="pstg:E8M01_23110"/>
<accession>A0A4D7AZV2</accession>
<evidence type="ECO:0000256" key="1">
    <source>
        <dbReference type="SAM" id="MobiDB-lite"/>
    </source>
</evidence>
<reference evidence="2 3" key="1">
    <citation type="submission" date="2019-04" db="EMBL/GenBank/DDBJ databases">
        <title>Phreatobacter aquaticus sp. nov.</title>
        <authorList>
            <person name="Choi A."/>
        </authorList>
    </citation>
    <scope>NUCLEOTIDE SEQUENCE [LARGE SCALE GENOMIC DNA]</scope>
    <source>
        <strain evidence="2 3">KCTC 52518</strain>
    </source>
</reference>
<gene>
    <name evidence="2" type="ORF">E8M01_23110</name>
</gene>
<dbReference type="EMBL" id="CP039690">
    <property type="protein sequence ID" value="QCI66879.1"/>
    <property type="molecule type" value="Genomic_DNA"/>
</dbReference>
<proteinExistence type="predicted"/>
<sequence>MRSRLPFTPSPSRPAGNRFAPAPPTIPGVQRAALATATTASWSNLLTSAVSSLVNSASIATGLSCSFWSIRNFCISSHCRAVMSPQGTDLSL</sequence>
<protein>
    <submittedName>
        <fullName evidence="2">Uncharacterized protein</fullName>
    </submittedName>
</protein>
<feature type="region of interest" description="Disordered" evidence="1">
    <location>
        <begin position="1"/>
        <end position="24"/>
    </location>
</feature>
<name>A0A4D7AZV2_9HYPH</name>
<organism evidence="2 3">
    <name type="scientific">Phreatobacter stygius</name>
    <dbReference type="NCBI Taxonomy" id="1940610"/>
    <lineage>
        <taxon>Bacteria</taxon>
        <taxon>Pseudomonadati</taxon>
        <taxon>Pseudomonadota</taxon>
        <taxon>Alphaproteobacteria</taxon>
        <taxon>Hyphomicrobiales</taxon>
        <taxon>Phreatobacteraceae</taxon>
        <taxon>Phreatobacter</taxon>
    </lineage>
</organism>